<dbReference type="RefSeq" id="WP_131900181.1">
    <property type="nucleotide sequence ID" value="NZ_SMKZ01000054.1"/>
</dbReference>
<dbReference type="PROSITE" id="PS51257">
    <property type="entry name" value="PROKAR_LIPOPROTEIN"/>
    <property type="match status" value="1"/>
</dbReference>
<comment type="caution">
    <text evidence="3">The sequence shown here is derived from an EMBL/GenBank/DDBJ whole genome shotgun (WGS) entry which is preliminary data.</text>
</comment>
<dbReference type="Proteomes" id="UP000294739">
    <property type="component" value="Unassembled WGS sequence"/>
</dbReference>
<dbReference type="InParanoid" id="A0A4R5CP15"/>
<evidence type="ECO:0000256" key="2">
    <source>
        <dbReference type="SAM" id="SignalP"/>
    </source>
</evidence>
<dbReference type="EMBL" id="SMKZ01000054">
    <property type="protein sequence ID" value="TDE00134.1"/>
    <property type="molecule type" value="Genomic_DNA"/>
</dbReference>
<feature type="compositionally biased region" description="Pro residues" evidence="1">
    <location>
        <begin position="99"/>
        <end position="110"/>
    </location>
</feature>
<protein>
    <recommendedName>
        <fullName evidence="5">DUF3558 domain-containing protein</fullName>
    </recommendedName>
</protein>
<accession>A0A4R5CP15</accession>
<proteinExistence type="predicted"/>
<evidence type="ECO:0000256" key="1">
    <source>
        <dbReference type="SAM" id="MobiDB-lite"/>
    </source>
</evidence>
<name>A0A4R5CP15_9ACTN</name>
<gene>
    <name evidence="3" type="ORF">E1269_26295</name>
</gene>
<feature type="region of interest" description="Disordered" evidence="1">
    <location>
        <begin position="26"/>
        <end position="125"/>
    </location>
</feature>
<evidence type="ECO:0000313" key="3">
    <source>
        <dbReference type="EMBL" id="TDE00134.1"/>
    </source>
</evidence>
<feature type="compositionally biased region" description="Low complexity" evidence="1">
    <location>
        <begin position="41"/>
        <end position="98"/>
    </location>
</feature>
<feature type="signal peptide" evidence="2">
    <location>
        <begin position="1"/>
        <end position="25"/>
    </location>
</feature>
<sequence length="246" mass="23749">MSAAFTRSRSAAVAVAVVALGVVLAGCGGDDGQPAAATGNPSATEPAEAPVSPTPAATTTAAPATPPATDAAAPAEPAAPAGEEQPAAEGEPPAAEPETPAPDVPPAEPPAEPDDPAPDPPASAADVCTLGAEAITGLLGAGAAPMPEEADPNVCFWSSPAGQELVVSVSPYDDWVPADAVPGTRPQAVPDLGDEAWASLGAPSNLQVAWRRATISASVSASLPSGGSELPDVARAVDAALRAAGS</sequence>
<keyword evidence="2" id="KW-0732">Signal</keyword>
<keyword evidence="4" id="KW-1185">Reference proteome</keyword>
<dbReference type="OrthoDB" id="5197764at2"/>
<organism evidence="3 4">
    <name type="scientific">Jiangella asiatica</name>
    <dbReference type="NCBI Taxonomy" id="2530372"/>
    <lineage>
        <taxon>Bacteria</taxon>
        <taxon>Bacillati</taxon>
        <taxon>Actinomycetota</taxon>
        <taxon>Actinomycetes</taxon>
        <taxon>Jiangellales</taxon>
        <taxon>Jiangellaceae</taxon>
        <taxon>Jiangella</taxon>
    </lineage>
</organism>
<reference evidence="3 4" key="1">
    <citation type="submission" date="2019-03" db="EMBL/GenBank/DDBJ databases">
        <title>Draft genome sequences of novel Actinobacteria.</title>
        <authorList>
            <person name="Sahin N."/>
            <person name="Ay H."/>
            <person name="Saygin H."/>
        </authorList>
    </citation>
    <scope>NUCLEOTIDE SEQUENCE [LARGE SCALE GENOMIC DNA]</scope>
    <source>
        <strain evidence="3 4">5K138</strain>
    </source>
</reference>
<evidence type="ECO:0008006" key="5">
    <source>
        <dbReference type="Google" id="ProtNLM"/>
    </source>
</evidence>
<dbReference type="AlphaFoldDB" id="A0A4R5CP15"/>
<feature type="chain" id="PRO_5039047412" description="DUF3558 domain-containing protein" evidence="2">
    <location>
        <begin position="26"/>
        <end position="246"/>
    </location>
</feature>
<evidence type="ECO:0000313" key="4">
    <source>
        <dbReference type="Proteomes" id="UP000294739"/>
    </source>
</evidence>